<evidence type="ECO:0000313" key="2">
    <source>
        <dbReference type="Proteomes" id="UP000236732"/>
    </source>
</evidence>
<gene>
    <name evidence="1" type="ORF">SAMN05444920_101244</name>
</gene>
<protein>
    <submittedName>
        <fullName evidence="1">Uncharacterized protein</fullName>
    </submittedName>
</protein>
<dbReference type="EMBL" id="FNVT01000001">
    <property type="protein sequence ID" value="SEF63137.1"/>
    <property type="molecule type" value="Genomic_DNA"/>
</dbReference>
<reference evidence="1 2" key="1">
    <citation type="submission" date="2016-10" db="EMBL/GenBank/DDBJ databases">
        <authorList>
            <person name="de Groot N.N."/>
        </authorList>
    </citation>
    <scope>NUCLEOTIDE SEQUENCE [LARGE SCALE GENOMIC DNA]</scope>
    <source>
        <strain evidence="1 2">CGMCC 4.7037</strain>
    </source>
</reference>
<sequence>MAADNSVPCEAPGVKTLLTDGSDFLLSKR</sequence>
<dbReference type="AlphaFoldDB" id="A0A1H5TM85"/>
<organism evidence="1 2">
    <name type="scientific">Nonomuraea solani</name>
    <dbReference type="NCBI Taxonomy" id="1144553"/>
    <lineage>
        <taxon>Bacteria</taxon>
        <taxon>Bacillati</taxon>
        <taxon>Actinomycetota</taxon>
        <taxon>Actinomycetes</taxon>
        <taxon>Streptosporangiales</taxon>
        <taxon>Streptosporangiaceae</taxon>
        <taxon>Nonomuraea</taxon>
    </lineage>
</organism>
<dbReference type="Proteomes" id="UP000236732">
    <property type="component" value="Unassembled WGS sequence"/>
</dbReference>
<evidence type="ECO:0000313" key="1">
    <source>
        <dbReference type="EMBL" id="SEF63137.1"/>
    </source>
</evidence>
<proteinExistence type="predicted"/>
<name>A0A1H5TM85_9ACTN</name>
<keyword evidence="2" id="KW-1185">Reference proteome</keyword>
<accession>A0A1H5TM85</accession>